<dbReference type="Pfam" id="PF00689">
    <property type="entry name" value="Cation_ATPase_C"/>
    <property type="match status" value="1"/>
</dbReference>
<dbReference type="NCBIfam" id="TIGR01524">
    <property type="entry name" value="ATPase-IIIB_Mg"/>
    <property type="match status" value="1"/>
</dbReference>
<dbReference type="Proteomes" id="UP000320216">
    <property type="component" value="Chromosome"/>
</dbReference>
<evidence type="ECO:0000256" key="15">
    <source>
        <dbReference type="ARBA" id="ARBA00023136"/>
    </source>
</evidence>
<keyword evidence="14 20" id="KW-1133">Transmembrane helix</keyword>
<evidence type="ECO:0000256" key="8">
    <source>
        <dbReference type="ARBA" id="ARBA00022553"/>
    </source>
</evidence>
<dbReference type="PANTHER" id="PTHR42861">
    <property type="entry name" value="CALCIUM-TRANSPORTING ATPASE"/>
    <property type="match status" value="1"/>
</dbReference>
<feature type="transmembrane region" description="Helical" evidence="20">
    <location>
        <begin position="337"/>
        <end position="357"/>
    </location>
</feature>
<evidence type="ECO:0000256" key="11">
    <source>
        <dbReference type="ARBA" id="ARBA00022840"/>
    </source>
</evidence>
<feature type="transmembrane region" description="Helical" evidence="20">
    <location>
        <begin position="870"/>
        <end position="891"/>
    </location>
</feature>
<dbReference type="GO" id="GO:0016887">
    <property type="term" value="F:ATP hydrolysis activity"/>
    <property type="evidence" value="ECO:0007669"/>
    <property type="project" value="InterPro"/>
</dbReference>
<keyword evidence="9 20" id="KW-0812">Transmembrane</keyword>
<keyword evidence="6" id="KW-1003">Cell membrane</keyword>
<feature type="region of interest" description="Disordered" evidence="19">
    <location>
        <begin position="1"/>
        <end position="94"/>
    </location>
</feature>
<dbReference type="SUPFAM" id="SSF81653">
    <property type="entry name" value="Calcium ATPase, transduction domain A"/>
    <property type="match status" value="1"/>
</dbReference>
<keyword evidence="8" id="KW-0597">Phosphoprotein</keyword>
<dbReference type="PRINTS" id="PR01836">
    <property type="entry name" value="MGATPASE"/>
</dbReference>
<dbReference type="InterPro" id="IPR059000">
    <property type="entry name" value="ATPase_P-type_domA"/>
</dbReference>
<dbReference type="PROSITE" id="PS00154">
    <property type="entry name" value="ATPASE_E1_E2"/>
    <property type="match status" value="1"/>
</dbReference>
<dbReference type="InterPro" id="IPR008250">
    <property type="entry name" value="ATPase_P-typ_transduc_dom_A_sf"/>
</dbReference>
<evidence type="ECO:0000256" key="4">
    <source>
        <dbReference type="ARBA" id="ARBA00012786"/>
    </source>
</evidence>
<dbReference type="SMART" id="SM00831">
    <property type="entry name" value="Cation_ATPase_N"/>
    <property type="match status" value="1"/>
</dbReference>
<dbReference type="EMBL" id="CP042305">
    <property type="protein sequence ID" value="QDZ13801.1"/>
    <property type="molecule type" value="Genomic_DNA"/>
</dbReference>
<dbReference type="InterPro" id="IPR001757">
    <property type="entry name" value="P_typ_ATPase"/>
</dbReference>
<dbReference type="Gene3D" id="1.20.1110.10">
    <property type="entry name" value="Calcium-transporting ATPase, transmembrane domain"/>
    <property type="match status" value="1"/>
</dbReference>
<evidence type="ECO:0000256" key="16">
    <source>
        <dbReference type="ARBA" id="ARBA00029806"/>
    </source>
</evidence>
<dbReference type="InterPro" id="IPR004014">
    <property type="entry name" value="ATPase_P-typ_cation-transptr_N"/>
</dbReference>
<dbReference type="SFLD" id="SFLDF00027">
    <property type="entry name" value="p-type_atpase"/>
    <property type="match status" value="1"/>
</dbReference>
<dbReference type="InterPro" id="IPR023214">
    <property type="entry name" value="HAD_sf"/>
</dbReference>
<evidence type="ECO:0000256" key="7">
    <source>
        <dbReference type="ARBA" id="ARBA00022519"/>
    </source>
</evidence>
<evidence type="ECO:0000259" key="21">
    <source>
        <dbReference type="SMART" id="SM00831"/>
    </source>
</evidence>
<dbReference type="GO" id="GO:0005886">
    <property type="term" value="C:plasma membrane"/>
    <property type="evidence" value="ECO:0007669"/>
    <property type="project" value="UniProtKB-SubCell"/>
</dbReference>
<keyword evidence="15 20" id="KW-0472">Membrane</keyword>
<keyword evidence="12" id="KW-0460">Magnesium</keyword>
<dbReference type="Pfam" id="PF13246">
    <property type="entry name" value="Cation_ATPase"/>
    <property type="match status" value="1"/>
</dbReference>
<evidence type="ECO:0000256" key="5">
    <source>
        <dbReference type="ARBA" id="ARBA00013555"/>
    </source>
</evidence>
<keyword evidence="11" id="KW-0067">ATP-binding</keyword>
<evidence type="ECO:0000256" key="20">
    <source>
        <dbReference type="SAM" id="Phobius"/>
    </source>
</evidence>
<feature type="transmembrane region" description="Helical" evidence="20">
    <location>
        <begin position="174"/>
        <end position="193"/>
    </location>
</feature>
<protein>
    <recommendedName>
        <fullName evidence="5">Magnesium-transporting ATPase, P-type 1</fullName>
        <ecNumber evidence="4">7.2.2.14</ecNumber>
    </recommendedName>
    <alternativeName>
        <fullName evidence="16">Mg(2+) transport ATPase, P-type 1</fullName>
    </alternativeName>
</protein>
<comment type="similarity">
    <text evidence="3">Belongs to the cation transport ATPase (P-type) (TC 3.A.3) family. Type IIIB subfamily.</text>
</comment>
<evidence type="ECO:0000256" key="9">
    <source>
        <dbReference type="ARBA" id="ARBA00022692"/>
    </source>
</evidence>
<reference evidence="22 23" key="1">
    <citation type="submission" date="2019-07" db="EMBL/GenBank/DDBJ databases">
        <title>Full genome sequence of Humibacter sp. WJ7-1.</title>
        <authorList>
            <person name="Im W.-T."/>
        </authorList>
    </citation>
    <scope>NUCLEOTIDE SEQUENCE [LARGE SCALE GENOMIC DNA]</scope>
    <source>
        <strain evidence="22 23">WJ7-1</strain>
    </source>
</reference>
<evidence type="ECO:0000256" key="6">
    <source>
        <dbReference type="ARBA" id="ARBA00022475"/>
    </source>
</evidence>
<dbReference type="InterPro" id="IPR036412">
    <property type="entry name" value="HAD-like_sf"/>
</dbReference>
<evidence type="ECO:0000256" key="2">
    <source>
        <dbReference type="ARBA" id="ARBA00004429"/>
    </source>
</evidence>
<dbReference type="Pfam" id="PF00690">
    <property type="entry name" value="Cation_ATPase_N"/>
    <property type="match status" value="1"/>
</dbReference>
<feature type="transmembrane region" description="Helical" evidence="20">
    <location>
        <begin position="897"/>
        <end position="917"/>
    </location>
</feature>
<evidence type="ECO:0000313" key="23">
    <source>
        <dbReference type="Proteomes" id="UP000320216"/>
    </source>
</evidence>
<dbReference type="KEGG" id="huw:FPZ11_02440"/>
<evidence type="ECO:0000256" key="17">
    <source>
        <dbReference type="ARBA" id="ARBA00047295"/>
    </source>
</evidence>
<dbReference type="Gene3D" id="3.40.50.1000">
    <property type="entry name" value="HAD superfamily/HAD-like"/>
    <property type="match status" value="1"/>
</dbReference>
<evidence type="ECO:0000313" key="22">
    <source>
        <dbReference type="EMBL" id="QDZ13801.1"/>
    </source>
</evidence>
<dbReference type="InterPro" id="IPR023299">
    <property type="entry name" value="ATPase_P-typ_cyto_dom_N"/>
</dbReference>
<dbReference type="GO" id="GO:0005524">
    <property type="term" value="F:ATP binding"/>
    <property type="evidence" value="ECO:0007669"/>
    <property type="project" value="UniProtKB-KW"/>
</dbReference>
<evidence type="ECO:0000256" key="1">
    <source>
        <dbReference type="ARBA" id="ARBA00003954"/>
    </source>
</evidence>
<evidence type="ECO:0000256" key="3">
    <source>
        <dbReference type="ARBA" id="ARBA00008746"/>
    </source>
</evidence>
<dbReference type="Gene3D" id="2.70.150.10">
    <property type="entry name" value="Calcium-transporting ATPase, cytoplasmic transduction domain A"/>
    <property type="match status" value="1"/>
</dbReference>
<gene>
    <name evidence="22" type="primary">mgtA</name>
    <name evidence="22" type="ORF">FPZ11_02440</name>
</gene>
<dbReference type="Pfam" id="PF00122">
    <property type="entry name" value="E1-E2_ATPase"/>
    <property type="match status" value="1"/>
</dbReference>
<sequence>MDGRLRLRVPRPEREHERGLRALRGEPLPRLARPGSRVQDRPAHLGADPRRVQGARGRRVRHQGLPQEGARHRWRRTRHAEDRPAGLSGPTVTPPASWWASAADDVLHAVGSGMSGLTSEDAAARLHTQQMATGHRRHTLSWPRLLLAQFTSPILLILVVGTVLSMVLGDLVDGGIIIVILLASGILGFWQEFRANTAVRALMASVRVSVTVVRDGANMSVPVDDVVTGDVVRLAAGNVIPADCRLVSSADLLVDESALTGESFPVEKDATATLAADAALSARSTAVYLGTHVVSGTGVAVAVAAGRDTELGRVSTSLAQKAKPTAFEAGTTRFGGLLVWVMLVLTLFVLIVNWMFGRNWVDSLLFALSLAVGISPQMLPAIVSLSLATGARRMAAKKVVVKRLNAIEDLGAVTVLCTDKTGTLTQGAADLDGHLDLDGDPSDSVLRLAALNAGLQTSFANPLDDAILKVATPPAGAKAIDECPYDFSRKRLSVLADIDGAPTLVSKGALDGLIAVSASARVGGRDVPLQQAVDGIQARFRDLSSHGYRVVGIAMKRMPPSTTHIAAADETGLTLIGLLTFFDPPKQSATDAIADLATLGVGVRMITGDNRLAAASTAAAVGLRTATVLTGSAIDALDDGALASTVAECDVFAEVEPAHKRRIVVALRAAGECVAFLGDGINDSPALHAADVGISVDTAVDVAKEASSVVLMDKGLGVVCDGIRLGRETFANTLKYIRVTTSSNFGNVLSMAAASLFLPFLPMLPRQILLLNFLGDLPSMAISGDHVDPELVERPGTWSLREIRTFMVIFGSLSTVFDLITFAALVWWLHAGEAEFHTGWFVLSAVTEILVMMSQRTRRLLFRSRPSTTLLLLGIAVALIAIVLPSVPIIARPMGFVPLPPVLIVAVVIITIAYIATNEVVKHVYYRWIRPRMAAAPERNSRAASGVVA</sequence>
<keyword evidence="13" id="KW-1278">Translocase</keyword>
<dbReference type="SUPFAM" id="SSF56784">
    <property type="entry name" value="HAD-like"/>
    <property type="match status" value="1"/>
</dbReference>
<dbReference type="Gene3D" id="3.40.1110.10">
    <property type="entry name" value="Calcium-transporting ATPase, cytoplasmic domain N"/>
    <property type="match status" value="1"/>
</dbReference>
<dbReference type="InterPro" id="IPR006068">
    <property type="entry name" value="ATPase_P-typ_cation-transptr_C"/>
</dbReference>
<name>A0A5B8M1A4_9MICO</name>
<feature type="transmembrane region" description="Helical" evidence="20">
    <location>
        <begin position="145"/>
        <end position="168"/>
    </location>
</feature>
<dbReference type="SFLD" id="SFLDS00003">
    <property type="entry name" value="Haloacid_Dehalogenase"/>
    <property type="match status" value="1"/>
</dbReference>
<feature type="transmembrane region" description="Helical" evidence="20">
    <location>
        <begin position="836"/>
        <end position="854"/>
    </location>
</feature>
<dbReference type="NCBIfam" id="TIGR01494">
    <property type="entry name" value="ATPase_P-type"/>
    <property type="match status" value="2"/>
</dbReference>
<dbReference type="AlphaFoldDB" id="A0A5B8M1A4"/>
<dbReference type="SFLD" id="SFLDG00002">
    <property type="entry name" value="C1.7:_P-type_atpase_like"/>
    <property type="match status" value="1"/>
</dbReference>
<evidence type="ECO:0000256" key="10">
    <source>
        <dbReference type="ARBA" id="ARBA00022741"/>
    </source>
</evidence>
<keyword evidence="23" id="KW-1185">Reference proteome</keyword>
<comment type="function">
    <text evidence="1">Mediates magnesium influx to the cytosol.</text>
</comment>
<evidence type="ECO:0000256" key="14">
    <source>
        <dbReference type="ARBA" id="ARBA00022989"/>
    </source>
</evidence>
<evidence type="ECO:0000256" key="12">
    <source>
        <dbReference type="ARBA" id="ARBA00022842"/>
    </source>
</evidence>
<dbReference type="InterPro" id="IPR023298">
    <property type="entry name" value="ATPase_P-typ_TM_dom_sf"/>
</dbReference>
<comment type="catalytic activity">
    <reaction evidence="18">
        <text>ATP + H2O = ADP + phosphate + H(+)</text>
        <dbReference type="Rhea" id="RHEA:13065"/>
        <dbReference type="ChEBI" id="CHEBI:15377"/>
        <dbReference type="ChEBI" id="CHEBI:15378"/>
        <dbReference type="ChEBI" id="CHEBI:30616"/>
        <dbReference type="ChEBI" id="CHEBI:43474"/>
        <dbReference type="ChEBI" id="CHEBI:456216"/>
    </reaction>
</comment>
<feature type="domain" description="Cation-transporting P-type ATPase N-terminal" evidence="21">
    <location>
        <begin position="97"/>
        <end position="170"/>
    </location>
</feature>
<dbReference type="OrthoDB" id="9814270at2"/>
<keyword evidence="7" id="KW-0997">Cell inner membrane</keyword>
<dbReference type="InterPro" id="IPR044492">
    <property type="entry name" value="P_typ_ATPase_HD_dom"/>
</dbReference>
<dbReference type="GO" id="GO:0015444">
    <property type="term" value="F:P-type magnesium transporter activity"/>
    <property type="evidence" value="ECO:0007669"/>
    <property type="project" value="UniProtKB-EC"/>
</dbReference>
<evidence type="ECO:0000256" key="19">
    <source>
        <dbReference type="SAM" id="MobiDB-lite"/>
    </source>
</evidence>
<comment type="catalytic activity">
    <reaction evidence="17">
        <text>Mg(2+)(out) + ATP + H2O = Mg(2+)(in) + ADP + phosphate + H(+)</text>
        <dbReference type="Rhea" id="RHEA:10260"/>
        <dbReference type="ChEBI" id="CHEBI:15377"/>
        <dbReference type="ChEBI" id="CHEBI:15378"/>
        <dbReference type="ChEBI" id="CHEBI:18420"/>
        <dbReference type="ChEBI" id="CHEBI:30616"/>
        <dbReference type="ChEBI" id="CHEBI:43474"/>
        <dbReference type="ChEBI" id="CHEBI:456216"/>
        <dbReference type="EC" id="7.2.2.14"/>
    </reaction>
</comment>
<feature type="compositionally biased region" description="Basic and acidic residues" evidence="19">
    <location>
        <begin position="38"/>
        <end position="51"/>
    </location>
</feature>
<dbReference type="SUPFAM" id="SSF81665">
    <property type="entry name" value="Calcium ATPase, transmembrane domain M"/>
    <property type="match status" value="1"/>
</dbReference>
<accession>A0A5B8M1A4</accession>
<organism evidence="22 23">
    <name type="scientific">Humibacter ginsenosidimutans</name>
    <dbReference type="NCBI Taxonomy" id="2599293"/>
    <lineage>
        <taxon>Bacteria</taxon>
        <taxon>Bacillati</taxon>
        <taxon>Actinomycetota</taxon>
        <taxon>Actinomycetes</taxon>
        <taxon>Micrococcales</taxon>
        <taxon>Microbacteriaceae</taxon>
        <taxon>Humibacter</taxon>
    </lineage>
</organism>
<dbReference type="EC" id="7.2.2.14" evidence="4"/>
<comment type="subcellular location">
    <subcellularLocation>
        <location evidence="2">Cell inner membrane</location>
        <topology evidence="2">Multi-pass membrane protein</topology>
    </subcellularLocation>
</comment>
<dbReference type="InterPro" id="IPR006415">
    <property type="entry name" value="P-type_ATPase_IIIB"/>
</dbReference>
<dbReference type="InterPro" id="IPR018303">
    <property type="entry name" value="ATPase_P-typ_P_site"/>
</dbReference>
<keyword evidence="10" id="KW-0547">Nucleotide-binding</keyword>
<feature type="transmembrane region" description="Helical" evidence="20">
    <location>
        <begin position="363"/>
        <end position="388"/>
    </location>
</feature>
<feature type="transmembrane region" description="Helical" evidence="20">
    <location>
        <begin position="806"/>
        <end position="830"/>
    </location>
</feature>
<evidence type="ECO:0000256" key="18">
    <source>
        <dbReference type="ARBA" id="ARBA00049360"/>
    </source>
</evidence>
<evidence type="ECO:0000256" key="13">
    <source>
        <dbReference type="ARBA" id="ARBA00022967"/>
    </source>
</evidence>
<feature type="compositionally biased region" description="Basic and acidic residues" evidence="19">
    <location>
        <begin position="1"/>
        <end position="24"/>
    </location>
</feature>
<proteinExistence type="inferred from homology"/>